<dbReference type="AlphaFoldDB" id="A0A388KP25"/>
<proteinExistence type="inferred from homology"/>
<dbReference type="GO" id="GO:0004518">
    <property type="term" value="F:nuclease activity"/>
    <property type="evidence" value="ECO:0007669"/>
    <property type="project" value="UniProtKB-KW"/>
</dbReference>
<dbReference type="OrthoDB" id="10061326at2759"/>
<evidence type="ECO:0000256" key="5">
    <source>
        <dbReference type="ARBA" id="ARBA00022723"/>
    </source>
</evidence>
<evidence type="ECO:0000313" key="10">
    <source>
        <dbReference type="Proteomes" id="UP000265515"/>
    </source>
</evidence>
<dbReference type="PANTHER" id="PTHR22930:SF85">
    <property type="entry name" value="GH03217P-RELATED"/>
    <property type="match status" value="1"/>
</dbReference>
<dbReference type="GO" id="GO:0005634">
    <property type="term" value="C:nucleus"/>
    <property type="evidence" value="ECO:0007669"/>
    <property type="project" value="UniProtKB-SubCell"/>
</dbReference>
<comment type="subcellular location">
    <subcellularLocation>
        <location evidence="2">Nucleus</location>
    </subcellularLocation>
</comment>
<dbReference type="Gramene" id="GBG71758">
    <property type="protein sequence ID" value="GBG71758"/>
    <property type="gene ID" value="CBR_g9166"/>
</dbReference>
<dbReference type="PANTHER" id="PTHR22930">
    <property type="match status" value="1"/>
</dbReference>
<keyword evidence="5" id="KW-0479">Metal-binding</keyword>
<sequence>MSLEAASGMDIDGEVGRDGLTRSERTAIAAAVAVNVVLFRCQMASSDAKFKATVRARLKLSAVPTSGQCLDVGAISDEVLQVCYAMRCGTFPRATPRWWMKWRTRGTWEDLRQCDDETADYFKDKIRMLQRVFRKIVETLSPLMQRCVTFYRVPLQPDHIIAYALYRWATGETYDSRTCSFDIGRSSGITAVRDVTAALLTAYPDKISWPTSLQKAVVLRAVHYMRMLNLSSLWARAEEGQLFTGPPVMLPFGVRTNGYLLGDNGYPQSEWIVVPYGGLAQHQSEARFDNKQKTARGAVERVFGRLKGMWRLFLRTHKCNMETLPQQFVAVCILHNILIEAGIPFDDNLLWEVGPHGVRRGVDLGMHQPLRSVCMESSTGDALILRDALTERMSAQ</sequence>
<evidence type="ECO:0000313" key="9">
    <source>
        <dbReference type="EMBL" id="GBG71758.1"/>
    </source>
</evidence>
<dbReference type="InterPro" id="IPR027806">
    <property type="entry name" value="HARBI1_dom"/>
</dbReference>
<keyword evidence="7" id="KW-0539">Nucleus</keyword>
<comment type="caution">
    <text evidence="9">The sequence shown here is derived from an EMBL/GenBank/DDBJ whole genome shotgun (WGS) entry which is preliminary data.</text>
</comment>
<evidence type="ECO:0000256" key="4">
    <source>
        <dbReference type="ARBA" id="ARBA00022722"/>
    </source>
</evidence>
<evidence type="ECO:0000256" key="3">
    <source>
        <dbReference type="ARBA" id="ARBA00006958"/>
    </source>
</evidence>
<dbReference type="Proteomes" id="UP000265515">
    <property type="component" value="Unassembled WGS sequence"/>
</dbReference>
<keyword evidence="6" id="KW-0378">Hydrolase</keyword>
<accession>A0A388KP25</accession>
<evidence type="ECO:0000256" key="2">
    <source>
        <dbReference type="ARBA" id="ARBA00004123"/>
    </source>
</evidence>
<reference evidence="9 10" key="1">
    <citation type="journal article" date="2018" name="Cell">
        <title>The Chara Genome: Secondary Complexity and Implications for Plant Terrestrialization.</title>
        <authorList>
            <person name="Nishiyama T."/>
            <person name="Sakayama H."/>
            <person name="Vries J.D."/>
            <person name="Buschmann H."/>
            <person name="Saint-Marcoux D."/>
            <person name="Ullrich K.K."/>
            <person name="Haas F.B."/>
            <person name="Vanderstraeten L."/>
            <person name="Becker D."/>
            <person name="Lang D."/>
            <person name="Vosolsobe S."/>
            <person name="Rombauts S."/>
            <person name="Wilhelmsson P.K.I."/>
            <person name="Janitza P."/>
            <person name="Kern R."/>
            <person name="Heyl A."/>
            <person name="Rumpler F."/>
            <person name="Villalobos L.I.A.C."/>
            <person name="Clay J.M."/>
            <person name="Skokan R."/>
            <person name="Toyoda A."/>
            <person name="Suzuki Y."/>
            <person name="Kagoshima H."/>
            <person name="Schijlen E."/>
            <person name="Tajeshwar N."/>
            <person name="Catarino B."/>
            <person name="Hetherington A.J."/>
            <person name="Saltykova A."/>
            <person name="Bonnot C."/>
            <person name="Breuninger H."/>
            <person name="Symeonidi A."/>
            <person name="Radhakrishnan G.V."/>
            <person name="Van Nieuwerburgh F."/>
            <person name="Deforce D."/>
            <person name="Chang C."/>
            <person name="Karol K.G."/>
            <person name="Hedrich R."/>
            <person name="Ulvskov P."/>
            <person name="Glockner G."/>
            <person name="Delwiche C.F."/>
            <person name="Petrasek J."/>
            <person name="Van de Peer Y."/>
            <person name="Friml J."/>
            <person name="Beilby M."/>
            <person name="Dolan L."/>
            <person name="Kohara Y."/>
            <person name="Sugano S."/>
            <person name="Fujiyama A."/>
            <person name="Delaux P.-M."/>
            <person name="Quint M."/>
            <person name="TheiBen G."/>
            <person name="Hagemann M."/>
            <person name="Harholt J."/>
            <person name="Dunand C."/>
            <person name="Zachgo S."/>
            <person name="Langdale J."/>
            <person name="Maumus F."/>
            <person name="Straeten D.V.D."/>
            <person name="Gould S.B."/>
            <person name="Rensing S.A."/>
        </authorList>
    </citation>
    <scope>NUCLEOTIDE SEQUENCE [LARGE SCALE GENOMIC DNA]</scope>
    <source>
        <strain evidence="9 10">S276</strain>
    </source>
</reference>
<gene>
    <name evidence="9" type="ORF">CBR_g9166</name>
</gene>
<dbReference type="GO" id="GO:0016787">
    <property type="term" value="F:hydrolase activity"/>
    <property type="evidence" value="ECO:0007669"/>
    <property type="project" value="UniProtKB-KW"/>
</dbReference>
<organism evidence="9 10">
    <name type="scientific">Chara braunii</name>
    <name type="common">Braun's stonewort</name>
    <dbReference type="NCBI Taxonomy" id="69332"/>
    <lineage>
        <taxon>Eukaryota</taxon>
        <taxon>Viridiplantae</taxon>
        <taxon>Streptophyta</taxon>
        <taxon>Charophyceae</taxon>
        <taxon>Charales</taxon>
        <taxon>Characeae</taxon>
        <taxon>Chara</taxon>
    </lineage>
</organism>
<dbReference type="EMBL" id="BFEA01000153">
    <property type="protein sequence ID" value="GBG71758.1"/>
    <property type="molecule type" value="Genomic_DNA"/>
</dbReference>
<name>A0A388KP25_CHABU</name>
<evidence type="ECO:0000256" key="6">
    <source>
        <dbReference type="ARBA" id="ARBA00022801"/>
    </source>
</evidence>
<protein>
    <recommendedName>
        <fullName evidence="8">DDE Tnp4 domain-containing protein</fullName>
    </recommendedName>
</protein>
<feature type="domain" description="DDE Tnp4" evidence="8">
    <location>
        <begin position="255"/>
        <end position="336"/>
    </location>
</feature>
<dbReference type="Pfam" id="PF13359">
    <property type="entry name" value="DDE_Tnp_4"/>
    <property type="match status" value="1"/>
</dbReference>
<keyword evidence="10" id="KW-1185">Reference proteome</keyword>
<dbReference type="InterPro" id="IPR045249">
    <property type="entry name" value="HARBI1-like"/>
</dbReference>
<evidence type="ECO:0000256" key="1">
    <source>
        <dbReference type="ARBA" id="ARBA00001968"/>
    </source>
</evidence>
<evidence type="ECO:0000256" key="7">
    <source>
        <dbReference type="ARBA" id="ARBA00023242"/>
    </source>
</evidence>
<dbReference type="GO" id="GO:0046872">
    <property type="term" value="F:metal ion binding"/>
    <property type="evidence" value="ECO:0007669"/>
    <property type="project" value="UniProtKB-KW"/>
</dbReference>
<keyword evidence="4" id="KW-0540">Nuclease</keyword>
<comment type="cofactor">
    <cofactor evidence="1">
        <name>a divalent metal cation</name>
        <dbReference type="ChEBI" id="CHEBI:60240"/>
    </cofactor>
</comment>
<evidence type="ECO:0000259" key="8">
    <source>
        <dbReference type="Pfam" id="PF13359"/>
    </source>
</evidence>
<comment type="similarity">
    <text evidence="3">Belongs to the HARBI1 family.</text>
</comment>